<name>A0A1X7NDX4_9LACT</name>
<feature type="domain" description="Peptidase S26" evidence="9">
    <location>
        <begin position="11"/>
        <end position="172"/>
    </location>
</feature>
<dbReference type="GO" id="GO:0004252">
    <property type="term" value="F:serine-type endopeptidase activity"/>
    <property type="evidence" value="ECO:0007669"/>
    <property type="project" value="InterPro"/>
</dbReference>
<dbReference type="RefSeq" id="WP_085559932.1">
    <property type="nucleotide sequence ID" value="NZ_FOAH01000003.1"/>
</dbReference>
<dbReference type="InterPro" id="IPR036286">
    <property type="entry name" value="LexA/Signal_pep-like_sf"/>
</dbReference>
<evidence type="ECO:0000256" key="1">
    <source>
        <dbReference type="ARBA" id="ARBA00000677"/>
    </source>
</evidence>
<organism evidence="10 11">
    <name type="scientific">Carnobacterium iners</name>
    <dbReference type="NCBI Taxonomy" id="1073423"/>
    <lineage>
        <taxon>Bacteria</taxon>
        <taxon>Bacillati</taxon>
        <taxon>Bacillota</taxon>
        <taxon>Bacilli</taxon>
        <taxon>Lactobacillales</taxon>
        <taxon>Carnobacteriaceae</taxon>
        <taxon>Carnobacterium</taxon>
    </lineage>
</organism>
<evidence type="ECO:0000259" key="9">
    <source>
        <dbReference type="Pfam" id="PF10502"/>
    </source>
</evidence>
<evidence type="ECO:0000256" key="6">
    <source>
        <dbReference type="ARBA" id="ARBA00022801"/>
    </source>
</evidence>
<evidence type="ECO:0000256" key="3">
    <source>
        <dbReference type="ARBA" id="ARBA00009370"/>
    </source>
</evidence>
<dbReference type="STRING" id="1073423.SAMN04488700_1840"/>
<dbReference type="PROSITE" id="PS00761">
    <property type="entry name" value="SPASE_I_3"/>
    <property type="match status" value="1"/>
</dbReference>
<dbReference type="GO" id="GO:0009003">
    <property type="term" value="F:signal peptidase activity"/>
    <property type="evidence" value="ECO:0007669"/>
    <property type="project" value="UniProtKB-EC"/>
</dbReference>
<accession>A0A1X7NDX4</accession>
<dbReference type="InterPro" id="IPR019533">
    <property type="entry name" value="Peptidase_S26"/>
</dbReference>
<comment type="catalytic activity">
    <reaction evidence="1 8">
        <text>Cleavage of hydrophobic, N-terminal signal or leader sequences from secreted and periplasmic proteins.</text>
        <dbReference type="EC" id="3.4.21.89"/>
    </reaction>
</comment>
<keyword evidence="11" id="KW-1185">Reference proteome</keyword>
<dbReference type="Gene3D" id="2.10.109.10">
    <property type="entry name" value="Umud Fragment, subunit A"/>
    <property type="match status" value="1"/>
</dbReference>
<dbReference type="AlphaFoldDB" id="A0A1X7NDX4"/>
<dbReference type="Proteomes" id="UP000193435">
    <property type="component" value="Unassembled WGS sequence"/>
</dbReference>
<evidence type="ECO:0000256" key="8">
    <source>
        <dbReference type="RuleBase" id="RU362042"/>
    </source>
</evidence>
<keyword evidence="8" id="KW-0472">Membrane</keyword>
<dbReference type="Pfam" id="PF10502">
    <property type="entry name" value="Peptidase_S26"/>
    <property type="match status" value="1"/>
</dbReference>
<evidence type="ECO:0000256" key="5">
    <source>
        <dbReference type="ARBA" id="ARBA00022670"/>
    </source>
</evidence>
<evidence type="ECO:0000256" key="7">
    <source>
        <dbReference type="PIRSR" id="PIRSR600223-1"/>
    </source>
</evidence>
<comment type="subcellular location">
    <subcellularLocation>
        <location evidence="2">Cell membrane</location>
        <topology evidence="2">Single-pass type II membrane protein</topology>
    </subcellularLocation>
    <subcellularLocation>
        <location evidence="8">Membrane</location>
        <topology evidence="8">Single-pass type II membrane protein</topology>
    </subcellularLocation>
</comment>
<dbReference type="NCBIfam" id="TIGR02227">
    <property type="entry name" value="sigpep_I_bact"/>
    <property type="match status" value="1"/>
</dbReference>
<dbReference type="InterPro" id="IPR019758">
    <property type="entry name" value="Pept_S26A_signal_pept_1_CS"/>
</dbReference>
<dbReference type="InterPro" id="IPR019756">
    <property type="entry name" value="Pept_S26A_signal_pept_1_Ser-AS"/>
</dbReference>
<dbReference type="EC" id="3.4.21.89" evidence="4 8"/>
<protein>
    <recommendedName>
        <fullName evidence="4 8">Signal peptidase I</fullName>
        <ecNumber evidence="4 8">3.4.21.89</ecNumber>
    </recommendedName>
</protein>
<keyword evidence="6 8" id="KW-0378">Hydrolase</keyword>
<gene>
    <name evidence="10" type="ORF">SAMN04488700_1840</name>
</gene>
<dbReference type="InterPro" id="IPR000223">
    <property type="entry name" value="Pept_S26A_signal_pept_1"/>
</dbReference>
<dbReference type="OrthoDB" id="9802919at2"/>
<feature type="transmembrane region" description="Helical" evidence="8">
    <location>
        <begin position="13"/>
        <end position="33"/>
    </location>
</feature>
<proteinExistence type="inferred from homology"/>
<dbReference type="PANTHER" id="PTHR43390">
    <property type="entry name" value="SIGNAL PEPTIDASE I"/>
    <property type="match status" value="1"/>
</dbReference>
<dbReference type="EMBL" id="FXBJ01000002">
    <property type="protein sequence ID" value="SMH35891.1"/>
    <property type="molecule type" value="Genomic_DNA"/>
</dbReference>
<sequence length="181" mass="21296">MEKKTWKSHLWDWFKPFLFAVVLTIFFRDLIFLPMTIEGSSMIPTFQQNDEIIVRTVYHINRFDLIVFKDDSDRIFVKRIIGLPNETLSYKNDQLYVNDVLTKEPFLANSFVDKASGTWTSDFTLEEITGQITIPEDEYFVLGDNRRSSNDSRYFGSISATDIIGETRMIYYPFKRLSIVQ</sequence>
<keyword evidence="8" id="KW-1133">Transmembrane helix</keyword>
<feature type="active site" evidence="7">
    <location>
        <position position="78"/>
    </location>
</feature>
<dbReference type="GO" id="GO:0005886">
    <property type="term" value="C:plasma membrane"/>
    <property type="evidence" value="ECO:0007669"/>
    <property type="project" value="UniProtKB-SubCell"/>
</dbReference>
<dbReference type="SUPFAM" id="SSF51306">
    <property type="entry name" value="LexA/Signal peptidase"/>
    <property type="match status" value="1"/>
</dbReference>
<dbReference type="PROSITE" id="PS00501">
    <property type="entry name" value="SPASE_I_1"/>
    <property type="match status" value="1"/>
</dbReference>
<evidence type="ECO:0000256" key="4">
    <source>
        <dbReference type="ARBA" id="ARBA00013208"/>
    </source>
</evidence>
<dbReference type="PANTHER" id="PTHR43390:SF1">
    <property type="entry name" value="CHLOROPLAST PROCESSING PEPTIDASE"/>
    <property type="match status" value="1"/>
</dbReference>
<evidence type="ECO:0000256" key="2">
    <source>
        <dbReference type="ARBA" id="ARBA00004401"/>
    </source>
</evidence>
<dbReference type="GO" id="GO:0006465">
    <property type="term" value="P:signal peptide processing"/>
    <property type="evidence" value="ECO:0007669"/>
    <property type="project" value="InterPro"/>
</dbReference>
<dbReference type="CDD" id="cd06530">
    <property type="entry name" value="S26_SPase_I"/>
    <property type="match status" value="1"/>
</dbReference>
<evidence type="ECO:0000313" key="11">
    <source>
        <dbReference type="Proteomes" id="UP000193435"/>
    </source>
</evidence>
<reference evidence="10 11" key="1">
    <citation type="submission" date="2017-04" db="EMBL/GenBank/DDBJ databases">
        <authorList>
            <person name="Afonso C.L."/>
            <person name="Miller P.J."/>
            <person name="Scott M.A."/>
            <person name="Spackman E."/>
            <person name="Goraichik I."/>
            <person name="Dimitrov K.M."/>
            <person name="Suarez D.L."/>
            <person name="Swayne D.E."/>
        </authorList>
    </citation>
    <scope>NUCLEOTIDE SEQUENCE [LARGE SCALE GENOMIC DNA]</scope>
    <source>
        <strain evidence="10 11">LMG26642</strain>
    </source>
</reference>
<dbReference type="PRINTS" id="PR00727">
    <property type="entry name" value="LEADERPTASE"/>
</dbReference>
<comment type="similarity">
    <text evidence="3 8">Belongs to the peptidase S26 family.</text>
</comment>
<feature type="active site" evidence="7">
    <location>
        <position position="41"/>
    </location>
</feature>
<keyword evidence="8" id="KW-0812">Transmembrane</keyword>
<keyword evidence="5 8" id="KW-0645">Protease</keyword>
<evidence type="ECO:0000313" key="10">
    <source>
        <dbReference type="EMBL" id="SMH35891.1"/>
    </source>
</evidence>